<dbReference type="STRING" id="1088818.A0A2I0AYQ2"/>
<dbReference type="Gene3D" id="3.10.20.90">
    <property type="entry name" value="Phosphatidylinositol 3-kinase Catalytic Subunit, Chain A, domain 1"/>
    <property type="match status" value="1"/>
</dbReference>
<name>A0A2I0AYQ2_9ASPA</name>
<dbReference type="InterPro" id="IPR029071">
    <property type="entry name" value="Ubiquitin-like_domsf"/>
</dbReference>
<dbReference type="GO" id="GO:0006914">
    <property type="term" value="P:autophagy"/>
    <property type="evidence" value="ECO:0007669"/>
    <property type="project" value="UniProtKB-KW"/>
</dbReference>
<gene>
    <name evidence="8" type="primary">ATG8F</name>
    <name evidence="8" type="ORF">AXF42_Ash006315</name>
</gene>
<keyword evidence="5" id="KW-0472">Membrane</keyword>
<keyword evidence="4" id="KW-0833">Ubl conjugation pathway</keyword>
<dbReference type="AlphaFoldDB" id="A0A2I0AYQ2"/>
<evidence type="ECO:0000256" key="7">
    <source>
        <dbReference type="RuleBase" id="RU004384"/>
    </source>
</evidence>
<dbReference type="PANTHER" id="PTHR10969">
    <property type="entry name" value="MICROTUBULE-ASSOCIATED PROTEINS 1A/1B LIGHT CHAIN 3-RELATED"/>
    <property type="match status" value="1"/>
</dbReference>
<evidence type="ECO:0000256" key="1">
    <source>
        <dbReference type="ARBA" id="ARBA00004370"/>
    </source>
</evidence>
<dbReference type="Pfam" id="PF02991">
    <property type="entry name" value="ATG8"/>
    <property type="match status" value="1"/>
</dbReference>
<proteinExistence type="inferred from homology"/>
<dbReference type="GO" id="GO:0016020">
    <property type="term" value="C:membrane"/>
    <property type="evidence" value="ECO:0007669"/>
    <property type="project" value="UniProtKB-SubCell"/>
</dbReference>
<evidence type="ECO:0000256" key="6">
    <source>
        <dbReference type="ARBA" id="ARBA00023288"/>
    </source>
</evidence>
<keyword evidence="7" id="KW-0072">Autophagy</keyword>
<dbReference type="Proteomes" id="UP000236161">
    <property type="component" value="Unassembled WGS sequence"/>
</dbReference>
<comment type="subunit">
    <text evidence="3">Interacts with ATG4.</text>
</comment>
<dbReference type="GO" id="GO:0005776">
    <property type="term" value="C:autophagosome"/>
    <property type="evidence" value="ECO:0007669"/>
    <property type="project" value="UniProtKB-ARBA"/>
</dbReference>
<protein>
    <recommendedName>
        <fullName evidence="7">Autophagy-related protein</fullName>
    </recommendedName>
</protein>
<keyword evidence="9" id="KW-1185">Reference proteome</keyword>
<dbReference type="InterPro" id="IPR004241">
    <property type="entry name" value="Atg8-like"/>
</dbReference>
<dbReference type="OrthoDB" id="6738456at2759"/>
<comment type="subcellular location">
    <subcellularLocation>
        <location evidence="1">Membrane</location>
    </subcellularLocation>
</comment>
<evidence type="ECO:0000256" key="4">
    <source>
        <dbReference type="ARBA" id="ARBA00022786"/>
    </source>
</evidence>
<evidence type="ECO:0000256" key="2">
    <source>
        <dbReference type="ARBA" id="ARBA00007293"/>
    </source>
</evidence>
<evidence type="ECO:0000256" key="3">
    <source>
        <dbReference type="ARBA" id="ARBA00011579"/>
    </source>
</evidence>
<evidence type="ECO:0000313" key="9">
    <source>
        <dbReference type="Proteomes" id="UP000236161"/>
    </source>
</evidence>
<reference evidence="8 9" key="1">
    <citation type="journal article" date="2017" name="Nature">
        <title>The Apostasia genome and the evolution of orchids.</title>
        <authorList>
            <person name="Zhang G.Q."/>
            <person name="Liu K.W."/>
            <person name="Li Z."/>
            <person name="Lohaus R."/>
            <person name="Hsiao Y.Y."/>
            <person name="Niu S.C."/>
            <person name="Wang J.Y."/>
            <person name="Lin Y.C."/>
            <person name="Xu Q."/>
            <person name="Chen L.J."/>
            <person name="Yoshida K."/>
            <person name="Fujiwara S."/>
            <person name="Wang Z.W."/>
            <person name="Zhang Y.Q."/>
            <person name="Mitsuda N."/>
            <person name="Wang M."/>
            <person name="Liu G.H."/>
            <person name="Pecoraro L."/>
            <person name="Huang H.X."/>
            <person name="Xiao X.J."/>
            <person name="Lin M."/>
            <person name="Wu X.Y."/>
            <person name="Wu W.L."/>
            <person name="Chen Y.Y."/>
            <person name="Chang S.B."/>
            <person name="Sakamoto S."/>
            <person name="Ohme-Takagi M."/>
            <person name="Yagi M."/>
            <person name="Zeng S.J."/>
            <person name="Shen C.Y."/>
            <person name="Yeh C.M."/>
            <person name="Luo Y.B."/>
            <person name="Tsai W.C."/>
            <person name="Van de Peer Y."/>
            <person name="Liu Z.J."/>
        </authorList>
    </citation>
    <scope>NUCLEOTIDE SEQUENCE [LARGE SCALE GENOMIC DNA]</scope>
    <source>
        <strain evidence="9">cv. Shenzhen</strain>
        <tissue evidence="8">Stem</tissue>
    </source>
</reference>
<dbReference type="EMBL" id="KZ451935">
    <property type="protein sequence ID" value="PKA60681.1"/>
    <property type="molecule type" value="Genomic_DNA"/>
</dbReference>
<evidence type="ECO:0000256" key="5">
    <source>
        <dbReference type="ARBA" id="ARBA00023136"/>
    </source>
</evidence>
<sequence length="65" mass="7309">MTATGCSGSYKEGHSLEVRKAESARIMKKYVDRFPVIVEKAQRSDVPTVDKCKSCDVYPLQGEER</sequence>
<keyword evidence="6" id="KW-0449">Lipoprotein</keyword>
<dbReference type="SUPFAM" id="SSF54236">
    <property type="entry name" value="Ubiquitin-like"/>
    <property type="match status" value="1"/>
</dbReference>
<evidence type="ECO:0000313" key="8">
    <source>
        <dbReference type="EMBL" id="PKA60681.1"/>
    </source>
</evidence>
<organism evidence="8 9">
    <name type="scientific">Apostasia shenzhenica</name>
    <dbReference type="NCBI Taxonomy" id="1088818"/>
    <lineage>
        <taxon>Eukaryota</taxon>
        <taxon>Viridiplantae</taxon>
        <taxon>Streptophyta</taxon>
        <taxon>Embryophyta</taxon>
        <taxon>Tracheophyta</taxon>
        <taxon>Spermatophyta</taxon>
        <taxon>Magnoliopsida</taxon>
        <taxon>Liliopsida</taxon>
        <taxon>Asparagales</taxon>
        <taxon>Orchidaceae</taxon>
        <taxon>Apostasioideae</taxon>
        <taxon>Apostasia</taxon>
    </lineage>
</organism>
<comment type="similarity">
    <text evidence="2 7">Belongs to the ATG8 family.</text>
</comment>
<accession>A0A2I0AYQ2</accession>